<evidence type="ECO:0000313" key="2">
    <source>
        <dbReference type="EMBL" id="KAF2401390.1"/>
    </source>
</evidence>
<reference evidence="2" key="1">
    <citation type="journal article" date="2020" name="Stud. Mycol.">
        <title>101 Dothideomycetes genomes: a test case for predicting lifestyles and emergence of pathogens.</title>
        <authorList>
            <person name="Haridas S."/>
            <person name="Albert R."/>
            <person name="Binder M."/>
            <person name="Bloem J."/>
            <person name="Labutti K."/>
            <person name="Salamov A."/>
            <person name="Andreopoulos B."/>
            <person name="Baker S."/>
            <person name="Barry K."/>
            <person name="Bills G."/>
            <person name="Bluhm B."/>
            <person name="Cannon C."/>
            <person name="Castanera R."/>
            <person name="Culley D."/>
            <person name="Daum C."/>
            <person name="Ezra D."/>
            <person name="Gonzalez J."/>
            <person name="Henrissat B."/>
            <person name="Kuo A."/>
            <person name="Liang C."/>
            <person name="Lipzen A."/>
            <person name="Lutzoni F."/>
            <person name="Magnuson J."/>
            <person name="Mondo S."/>
            <person name="Nolan M."/>
            <person name="Ohm R."/>
            <person name="Pangilinan J."/>
            <person name="Park H.-J."/>
            <person name="Ramirez L."/>
            <person name="Alfaro M."/>
            <person name="Sun H."/>
            <person name="Tritt A."/>
            <person name="Yoshinaga Y."/>
            <person name="Zwiers L.-H."/>
            <person name="Turgeon B."/>
            <person name="Goodwin S."/>
            <person name="Spatafora J."/>
            <person name="Crous P."/>
            <person name="Grigoriev I."/>
        </authorList>
    </citation>
    <scope>NUCLEOTIDE SEQUENCE</scope>
    <source>
        <strain evidence="2">CBS 262.69</strain>
    </source>
</reference>
<feature type="compositionally biased region" description="Low complexity" evidence="1">
    <location>
        <begin position="263"/>
        <end position="286"/>
    </location>
</feature>
<dbReference type="AlphaFoldDB" id="A0A6G1HZD5"/>
<feature type="compositionally biased region" description="Low complexity" evidence="1">
    <location>
        <begin position="338"/>
        <end position="351"/>
    </location>
</feature>
<name>A0A6G1HZD5_9PEZI</name>
<sequence>MPVSWGREGSSRRRPIGGQAGKRPQLRPSGGLQINSRSTSVQIAYFIWTGFICCPFSKPGSLPPGRPAVVVVVVVVFTNSARSLPADVQPTPFHSFTVPISQSLPVPRFVMLHSTALLSLLALSSPALAFFPSSNTGPLVMPHCWRKCAREAGLMCHWNDVACLCKAANAGLLTPAATCACNTCSNLEFGNDDYARMQLRSLSSACKGVGTPFEQSAAASAMQASTCDAPPPPPAPKVPAPASAPEVPLVPVPVPSSQPAPKPVTTSISRPAPAPAPSSASWPALTASQVTQPAAWSSASSSARPAWSSSSSSFAEEDDLSIVVSESTAWVSPSPLPTKAGSSTSAAKTTTVSSTSTRRVFTGAAQTAAPARMVAVLGIAGVLAYGVV</sequence>
<organism evidence="2 3">
    <name type="scientific">Trichodelitschia bisporula</name>
    <dbReference type="NCBI Taxonomy" id="703511"/>
    <lineage>
        <taxon>Eukaryota</taxon>
        <taxon>Fungi</taxon>
        <taxon>Dikarya</taxon>
        <taxon>Ascomycota</taxon>
        <taxon>Pezizomycotina</taxon>
        <taxon>Dothideomycetes</taxon>
        <taxon>Dothideomycetes incertae sedis</taxon>
        <taxon>Phaeotrichales</taxon>
        <taxon>Phaeotrichaceae</taxon>
        <taxon>Trichodelitschia</taxon>
    </lineage>
</organism>
<protein>
    <submittedName>
        <fullName evidence="2">Uncharacterized protein</fullName>
    </submittedName>
</protein>
<dbReference type="OrthoDB" id="3944392at2759"/>
<keyword evidence="3" id="KW-1185">Reference proteome</keyword>
<gene>
    <name evidence="2" type="ORF">EJ06DRAFT_581531</name>
</gene>
<evidence type="ECO:0000256" key="1">
    <source>
        <dbReference type="SAM" id="MobiDB-lite"/>
    </source>
</evidence>
<feature type="compositionally biased region" description="Pro residues" evidence="1">
    <location>
        <begin position="229"/>
        <end position="239"/>
    </location>
</feature>
<evidence type="ECO:0000313" key="3">
    <source>
        <dbReference type="Proteomes" id="UP000799640"/>
    </source>
</evidence>
<accession>A0A6G1HZD5</accession>
<proteinExistence type="predicted"/>
<feature type="region of interest" description="Disordered" evidence="1">
    <location>
        <begin position="1"/>
        <end position="31"/>
    </location>
</feature>
<feature type="region of interest" description="Disordered" evidence="1">
    <location>
        <begin position="221"/>
        <end position="286"/>
    </location>
</feature>
<dbReference type="Proteomes" id="UP000799640">
    <property type="component" value="Unassembled WGS sequence"/>
</dbReference>
<dbReference type="EMBL" id="ML996693">
    <property type="protein sequence ID" value="KAF2401390.1"/>
    <property type="molecule type" value="Genomic_DNA"/>
</dbReference>
<feature type="compositionally biased region" description="Pro residues" evidence="1">
    <location>
        <begin position="248"/>
        <end position="262"/>
    </location>
</feature>
<feature type="region of interest" description="Disordered" evidence="1">
    <location>
        <begin position="331"/>
        <end position="351"/>
    </location>
</feature>